<dbReference type="Gene3D" id="3.30.200.20">
    <property type="entry name" value="Phosphorylase Kinase, domain 1"/>
    <property type="match status" value="1"/>
</dbReference>
<reference evidence="9 10" key="1">
    <citation type="submission" date="2023-12" db="EMBL/GenBank/DDBJ databases">
        <title>A high-quality genome assembly for Dillenia turbinata (Dilleniales).</title>
        <authorList>
            <person name="Chanderbali A."/>
        </authorList>
    </citation>
    <scope>NUCLEOTIDE SEQUENCE [LARGE SCALE GENOMIC DNA]</scope>
    <source>
        <strain evidence="9">LSX21</strain>
        <tissue evidence="9">Leaf</tissue>
    </source>
</reference>
<dbReference type="PROSITE" id="PS00811">
    <property type="entry name" value="OLEOSINS"/>
    <property type="match status" value="1"/>
</dbReference>
<dbReference type="InterPro" id="IPR036259">
    <property type="entry name" value="MFS_trans_sf"/>
</dbReference>
<organism evidence="9 10">
    <name type="scientific">Dillenia turbinata</name>
    <dbReference type="NCBI Taxonomy" id="194707"/>
    <lineage>
        <taxon>Eukaryota</taxon>
        <taxon>Viridiplantae</taxon>
        <taxon>Streptophyta</taxon>
        <taxon>Embryophyta</taxon>
        <taxon>Tracheophyta</taxon>
        <taxon>Spermatophyta</taxon>
        <taxon>Magnoliopsida</taxon>
        <taxon>eudicotyledons</taxon>
        <taxon>Gunneridae</taxon>
        <taxon>Pentapetalae</taxon>
        <taxon>Dilleniales</taxon>
        <taxon>Dilleniaceae</taxon>
        <taxon>Dillenia</taxon>
    </lineage>
</organism>
<keyword evidence="3 7" id="KW-0551">Lipid droplet</keyword>
<feature type="transmembrane region" description="Helical" evidence="8">
    <location>
        <begin position="152"/>
        <end position="175"/>
    </location>
</feature>
<feature type="transmembrane region" description="Helical" evidence="8">
    <location>
        <begin position="32"/>
        <end position="51"/>
    </location>
</feature>
<comment type="caution">
    <text evidence="9">The sequence shown here is derived from an EMBL/GenBank/DDBJ whole genome shotgun (WGS) entry which is preliminary data.</text>
</comment>
<keyword evidence="4 8" id="KW-0812">Transmembrane</keyword>
<feature type="transmembrane region" description="Helical" evidence="8">
    <location>
        <begin position="57"/>
        <end position="75"/>
    </location>
</feature>
<proteinExistence type="inferred from homology"/>
<keyword evidence="6 8" id="KW-0472">Membrane</keyword>
<dbReference type="GO" id="GO:0010344">
    <property type="term" value="P:seed oilbody biogenesis"/>
    <property type="evidence" value="ECO:0007669"/>
    <property type="project" value="TreeGrafter"/>
</dbReference>
<feature type="transmembrane region" description="Helical" evidence="8">
    <location>
        <begin position="82"/>
        <end position="106"/>
    </location>
</feature>
<dbReference type="PANTHER" id="PTHR33203">
    <property type="entry name" value="OLEOSIN"/>
    <property type="match status" value="1"/>
</dbReference>
<dbReference type="InterPro" id="IPR000136">
    <property type="entry name" value="Oleosin"/>
</dbReference>
<dbReference type="SUPFAM" id="SSF103473">
    <property type="entry name" value="MFS general substrate transporter"/>
    <property type="match status" value="1"/>
</dbReference>
<accession>A0AAN8Z2F0</accession>
<dbReference type="EMBL" id="JBAMMX010000020">
    <property type="protein sequence ID" value="KAK6920655.1"/>
    <property type="molecule type" value="Genomic_DNA"/>
</dbReference>
<evidence type="ECO:0000256" key="5">
    <source>
        <dbReference type="ARBA" id="ARBA00022989"/>
    </source>
</evidence>
<comment type="similarity">
    <text evidence="2 7">Belongs to the oleosin family.</text>
</comment>
<evidence type="ECO:0000256" key="1">
    <source>
        <dbReference type="ARBA" id="ARBA00002582"/>
    </source>
</evidence>
<keyword evidence="5 8" id="KW-1133">Transmembrane helix</keyword>
<evidence type="ECO:0000256" key="3">
    <source>
        <dbReference type="ARBA" id="ARBA00022677"/>
    </source>
</evidence>
<dbReference type="GO" id="GO:0019915">
    <property type="term" value="P:lipid storage"/>
    <property type="evidence" value="ECO:0007669"/>
    <property type="project" value="TreeGrafter"/>
</dbReference>
<evidence type="ECO:0000256" key="8">
    <source>
        <dbReference type="SAM" id="Phobius"/>
    </source>
</evidence>
<dbReference type="GO" id="GO:0050826">
    <property type="term" value="P:response to freezing"/>
    <property type="evidence" value="ECO:0007669"/>
    <property type="project" value="TreeGrafter"/>
</dbReference>
<evidence type="ECO:0000256" key="7">
    <source>
        <dbReference type="RuleBase" id="RU000540"/>
    </source>
</evidence>
<evidence type="ECO:0000256" key="4">
    <source>
        <dbReference type="ARBA" id="ARBA00022692"/>
    </source>
</evidence>
<sequence>MAEPQQIQVRPQQPVEGIKGLLPEKTPSKSQVLAVITLFPVGGILLVLSGLTLTGSLIGLAVATPLFIIFSPILVPAALAIALAVAGFLTSGAFGITALSSFSWIVNYLRQGKLPEHIEHAKGRAEETAGQVKEKVKETGQDAPRKGGQHKFTVLIGILSGLTILATAVIALYLIRRRGVQERREEDPKVIHKRLSSRKAALQRLFLDDKFIEDVTSIESGRPVILGVEEIAKATNNFDAARKLGDGGYGSVYFGSLGLQASSKSPARARSKTSKAQCATSAGYVGNVEEVKKRY</sequence>
<evidence type="ECO:0000256" key="2">
    <source>
        <dbReference type="ARBA" id="ARBA00010858"/>
    </source>
</evidence>
<dbReference type="GO" id="GO:0016020">
    <property type="term" value="C:membrane"/>
    <property type="evidence" value="ECO:0007669"/>
    <property type="project" value="UniProtKB-SubCell"/>
</dbReference>
<evidence type="ECO:0000313" key="10">
    <source>
        <dbReference type="Proteomes" id="UP001370490"/>
    </source>
</evidence>
<evidence type="ECO:0000313" key="9">
    <source>
        <dbReference type="EMBL" id="KAK6920655.1"/>
    </source>
</evidence>
<comment type="subcellular location">
    <subcellularLocation>
        <location evidence="7">Lipid droplet</location>
    </subcellularLocation>
    <subcellularLocation>
        <location evidence="7">Membrane</location>
        <topology evidence="7">Multi-pass membrane protein</topology>
    </subcellularLocation>
</comment>
<evidence type="ECO:0000256" key="6">
    <source>
        <dbReference type="ARBA" id="ARBA00023136"/>
    </source>
</evidence>
<name>A0AAN8Z2F0_9MAGN</name>
<dbReference type="AlphaFoldDB" id="A0AAN8Z2F0"/>
<dbReference type="Pfam" id="PF01277">
    <property type="entry name" value="Oleosin"/>
    <property type="match status" value="1"/>
</dbReference>
<dbReference type="PANTHER" id="PTHR33203:SF44">
    <property type="entry name" value="OLEOSIN 20.3 KDA"/>
    <property type="match status" value="1"/>
</dbReference>
<gene>
    <name evidence="9" type="ORF">RJ641_014333</name>
</gene>
<keyword evidence="10" id="KW-1185">Reference proteome</keyword>
<comment type="function">
    <text evidence="1">May have a structural role to stabilize the lipid body during desiccation of the seed by preventing coalescence of the oil. Probably interacts with both lipid and phospholipid moieties of lipid bodies. May also provide recognition signals for specific lipase anchorage in lipolysis during seedling growth.</text>
</comment>
<dbReference type="GO" id="GO:0012511">
    <property type="term" value="C:monolayer-surrounded lipid storage body"/>
    <property type="evidence" value="ECO:0007669"/>
    <property type="project" value="InterPro"/>
</dbReference>
<dbReference type="Proteomes" id="UP001370490">
    <property type="component" value="Unassembled WGS sequence"/>
</dbReference>
<protein>
    <recommendedName>
        <fullName evidence="7">Oleosin</fullName>
    </recommendedName>
</protein>